<dbReference type="AlphaFoldDB" id="A0A0L1KAL5"/>
<dbReference type="EMBL" id="JYNE01000028">
    <property type="protein sequence ID" value="KNH00956.1"/>
    <property type="molecule type" value="Genomic_DNA"/>
</dbReference>
<organism evidence="2 3">
    <name type="scientific">Qipengyuania citrea LAMA 915</name>
    <dbReference type="NCBI Taxonomy" id="1306953"/>
    <lineage>
        <taxon>Bacteria</taxon>
        <taxon>Pseudomonadati</taxon>
        <taxon>Pseudomonadota</taxon>
        <taxon>Alphaproteobacteria</taxon>
        <taxon>Sphingomonadales</taxon>
        <taxon>Erythrobacteraceae</taxon>
        <taxon>Qipengyuania</taxon>
    </lineage>
</organism>
<dbReference type="Gene3D" id="3.40.50.1820">
    <property type="entry name" value="alpha/beta hydrolase"/>
    <property type="match status" value="1"/>
</dbReference>
<dbReference type="InterPro" id="IPR029058">
    <property type="entry name" value="AB_hydrolase_fold"/>
</dbReference>
<name>A0A0L1KAL5_9SPHN</name>
<dbReference type="GO" id="GO:0008236">
    <property type="term" value="F:serine-type peptidase activity"/>
    <property type="evidence" value="ECO:0007669"/>
    <property type="project" value="InterPro"/>
</dbReference>
<comment type="caution">
    <text evidence="2">The sequence shown here is derived from an EMBL/GenBank/DDBJ whole genome shotgun (WGS) entry which is preliminary data.</text>
</comment>
<dbReference type="InterPro" id="IPR053536">
    <property type="entry name" value="Lasso_peptide_isopeptidase"/>
</dbReference>
<protein>
    <submittedName>
        <fullName evidence="2">Acylaminoacyl-peptidase</fullName>
    </submittedName>
</protein>
<evidence type="ECO:0000259" key="1">
    <source>
        <dbReference type="Pfam" id="PF00326"/>
    </source>
</evidence>
<gene>
    <name evidence="2" type="ORF">J121_1583</name>
</gene>
<dbReference type="GO" id="GO:0006508">
    <property type="term" value="P:proteolysis"/>
    <property type="evidence" value="ECO:0007669"/>
    <property type="project" value="InterPro"/>
</dbReference>
<dbReference type="Proteomes" id="UP000037446">
    <property type="component" value="Unassembled WGS sequence"/>
</dbReference>
<proteinExistence type="predicted"/>
<dbReference type="Gene3D" id="2.120.10.30">
    <property type="entry name" value="TolB, C-terminal domain"/>
    <property type="match status" value="1"/>
</dbReference>
<dbReference type="PATRIC" id="fig|1306953.7.peg.1625"/>
<accession>A0A0L1KAL5</accession>
<sequence length="716" mass="78869">MTIILLAAALSQTIVPTAYIDPGDQDPCALFDETPSSAQAQRSAFTLDDQVRIADIGRTAPTGAPSAFEISPDGERIAFVVKRANPQANAYCLRLMVTTMDGSETETEIDRGGEFIRDDFPLRDFPTIMGGWDRPNAPRWSPDGARIGYLKRIDGSTQVWIADPAGGNPTHRATAMPDDVDRFAWTADGNGLIVQTRPGIRQQAEAIAQEAARGFLFDDRFSPQFADRPIPTGEIAPEYVFVALGDGSVRPATASEAELLVAHRPATLPAQAREYAAGPDGYAAWLEPKHPDRLISPSRIAVMQPGGSRISCDAEACEGIRQLWWTTAGQTLLALQGTGWANSQMAILRWDMEEGQPRSLLTTDDVLIGCSPFANELICAREGAARPRRIVAIDIRTGAERVVYDPNPDLANAVFGTVQRLRFRNAYGSESFADLVLPPDHRPGQQHPLVVVQYTSDGFLRGGTGDEVPIHPLANRGFAVLSFDRPTFSAAALTATSEEELVRANRADWIDRRRVQSSLEIALELAIETGAVDAGRMGISGFSDGGSTVQWALINSDLFQVASMGSCCEDMYSYPTAAGPRFTDFVRAMGYRHFEAGTEEFWRPMSLILNVDTVDVPILIQTGDSEYEGGLDVIETYSHRGRAIELYVLENETHVKWQPAHRQAIYERSTEWFEFWLMDRINCDPARVQQYRRWSEMEGAPSSEELKCFDGQSLLP</sequence>
<dbReference type="SUPFAM" id="SSF53474">
    <property type="entry name" value="alpha/beta-Hydrolases"/>
    <property type="match status" value="1"/>
</dbReference>
<dbReference type="InterPro" id="IPR001375">
    <property type="entry name" value="Peptidase_S9_cat"/>
</dbReference>
<dbReference type="STRING" id="1306953.J121_1583"/>
<dbReference type="Pfam" id="PF00326">
    <property type="entry name" value="Peptidase_S9"/>
    <property type="match status" value="1"/>
</dbReference>
<evidence type="ECO:0000313" key="2">
    <source>
        <dbReference type="EMBL" id="KNH00956.1"/>
    </source>
</evidence>
<reference evidence="2" key="1">
    <citation type="submission" date="2015-02" db="EMBL/GenBank/DDBJ databases">
        <authorList>
            <person name="Chooi Y.-H."/>
        </authorList>
    </citation>
    <scope>NUCLEOTIDE SEQUENCE [LARGE SCALE GENOMIC DNA]</scope>
    <source>
        <strain evidence="2">LAMA 915</strain>
    </source>
</reference>
<feature type="domain" description="Peptidase S9 prolyl oligopeptidase catalytic" evidence="1">
    <location>
        <begin position="522"/>
        <end position="677"/>
    </location>
</feature>
<dbReference type="NCBIfam" id="NF033523">
    <property type="entry name" value="lasso_peptidase"/>
    <property type="match status" value="1"/>
</dbReference>
<dbReference type="RefSeq" id="WP_050601703.1">
    <property type="nucleotide sequence ID" value="NZ_JYNE01000028.1"/>
</dbReference>
<dbReference type="SUPFAM" id="SSF82171">
    <property type="entry name" value="DPP6 N-terminal domain-like"/>
    <property type="match status" value="1"/>
</dbReference>
<evidence type="ECO:0000313" key="3">
    <source>
        <dbReference type="Proteomes" id="UP000037446"/>
    </source>
</evidence>
<dbReference type="InterPro" id="IPR011042">
    <property type="entry name" value="6-blade_b-propeller_TolB-like"/>
</dbReference>